<dbReference type="PATRIC" id="fig|1423739.3.peg.1681"/>
<dbReference type="InterPro" id="IPR053392">
    <property type="entry name" value="Transposase_IS30-like"/>
</dbReference>
<dbReference type="AlphaFoldDB" id="A0A0R1SIH3"/>
<dbReference type="GO" id="GO:0032196">
    <property type="term" value="P:transposition"/>
    <property type="evidence" value="ECO:0007669"/>
    <property type="project" value="TreeGrafter"/>
</dbReference>
<sequence>MKEVIVLMQEQNTTVREKGHHLTSFECGRIATLHSQGYSNRAIARVIGVCHQTISNELRRGEIDQVKKVNGQRQYHRKYSPEAAQAKYEANRMSCHRPLKLAGVADFINYFTAHFHQDGWSPDAAVGRAKLEGLYQPEEMVSTKTLYHYIDAQLLEVRNLDLLEKNRRCTKHHHSPKHKRLAGRSIEERPKSIDQRQEFGHFELDTVVGKRNGQESVILTLIERQSRCQILRLIDGRDADSVNYELAKICQEYGHIMKSVTADNGAEFAAAGTVLDGVADLYYTHPYRSSERGTNEAHNRMIRRDVPKGLSMDTLDPSDIQAVEAKLNNLPRRQSGYQTPKELFSAAAG</sequence>
<dbReference type="GO" id="GO:0015074">
    <property type="term" value="P:DNA integration"/>
    <property type="evidence" value="ECO:0007669"/>
    <property type="project" value="InterPro"/>
</dbReference>
<organism evidence="3 4">
    <name type="scientific">Lentilactobacillus diolivorans DSM 14421</name>
    <dbReference type="NCBI Taxonomy" id="1423739"/>
    <lineage>
        <taxon>Bacteria</taxon>
        <taxon>Bacillati</taxon>
        <taxon>Bacillota</taxon>
        <taxon>Bacilli</taxon>
        <taxon>Lactobacillales</taxon>
        <taxon>Lactobacillaceae</taxon>
        <taxon>Lentilactobacillus</taxon>
    </lineage>
</organism>
<dbReference type="InterPro" id="IPR012337">
    <property type="entry name" value="RNaseH-like_sf"/>
</dbReference>
<dbReference type="InterPro" id="IPR025246">
    <property type="entry name" value="IS30-like_HTH"/>
</dbReference>
<dbReference type="NCBIfam" id="NF033563">
    <property type="entry name" value="transpos_IS30"/>
    <property type="match status" value="1"/>
</dbReference>
<dbReference type="EMBL" id="AZEY01000015">
    <property type="protein sequence ID" value="KRL69197.1"/>
    <property type="molecule type" value="Genomic_DNA"/>
</dbReference>
<dbReference type="PANTHER" id="PTHR10948">
    <property type="entry name" value="TRANSPOSASE"/>
    <property type="match status" value="1"/>
</dbReference>
<accession>A0A0R1SIH3</accession>
<evidence type="ECO:0000313" key="4">
    <source>
        <dbReference type="Proteomes" id="UP000052013"/>
    </source>
</evidence>
<name>A0A0R1SIH3_9LACO</name>
<keyword evidence="1" id="KW-0233">DNA recombination</keyword>
<dbReference type="InterPro" id="IPR036397">
    <property type="entry name" value="RNaseH_sf"/>
</dbReference>
<dbReference type="GO" id="GO:0006310">
    <property type="term" value="P:DNA recombination"/>
    <property type="evidence" value="ECO:0007669"/>
    <property type="project" value="UniProtKB-KW"/>
</dbReference>
<dbReference type="STRING" id="1423739.FC85_GL001604"/>
<dbReference type="Gene3D" id="3.30.420.10">
    <property type="entry name" value="Ribonuclease H-like superfamily/Ribonuclease H"/>
    <property type="match status" value="1"/>
</dbReference>
<evidence type="ECO:0000259" key="2">
    <source>
        <dbReference type="PROSITE" id="PS50994"/>
    </source>
</evidence>
<dbReference type="Pfam" id="PF13936">
    <property type="entry name" value="HTH_38"/>
    <property type="match status" value="1"/>
</dbReference>
<dbReference type="GO" id="GO:0004803">
    <property type="term" value="F:transposase activity"/>
    <property type="evidence" value="ECO:0007669"/>
    <property type="project" value="TreeGrafter"/>
</dbReference>
<dbReference type="SUPFAM" id="SSF53098">
    <property type="entry name" value="Ribonuclease H-like"/>
    <property type="match status" value="1"/>
</dbReference>
<dbReference type="PROSITE" id="PS50994">
    <property type="entry name" value="INTEGRASE"/>
    <property type="match status" value="1"/>
</dbReference>
<proteinExistence type="predicted"/>
<evidence type="ECO:0000256" key="1">
    <source>
        <dbReference type="ARBA" id="ARBA00023172"/>
    </source>
</evidence>
<dbReference type="GO" id="GO:0003676">
    <property type="term" value="F:nucleic acid binding"/>
    <property type="evidence" value="ECO:0007669"/>
    <property type="project" value="InterPro"/>
</dbReference>
<dbReference type="GO" id="GO:0005829">
    <property type="term" value="C:cytosol"/>
    <property type="evidence" value="ECO:0007669"/>
    <property type="project" value="TreeGrafter"/>
</dbReference>
<protein>
    <submittedName>
        <fullName evidence="3">Integrase core domain protein</fullName>
    </submittedName>
</protein>
<feature type="domain" description="Integrase catalytic" evidence="2">
    <location>
        <begin position="186"/>
        <end position="348"/>
    </location>
</feature>
<gene>
    <name evidence="3" type="ORF">FC85_GL001604</name>
</gene>
<reference evidence="3 4" key="1">
    <citation type="journal article" date="2015" name="Genome Announc.">
        <title>Expanding the biotechnology potential of lactobacilli through comparative genomics of 213 strains and associated genera.</title>
        <authorList>
            <person name="Sun Z."/>
            <person name="Harris H.M."/>
            <person name="McCann A."/>
            <person name="Guo C."/>
            <person name="Argimon S."/>
            <person name="Zhang W."/>
            <person name="Yang X."/>
            <person name="Jeffery I.B."/>
            <person name="Cooney J.C."/>
            <person name="Kagawa T.F."/>
            <person name="Liu W."/>
            <person name="Song Y."/>
            <person name="Salvetti E."/>
            <person name="Wrobel A."/>
            <person name="Rasinkangas P."/>
            <person name="Parkhill J."/>
            <person name="Rea M.C."/>
            <person name="O'Sullivan O."/>
            <person name="Ritari J."/>
            <person name="Douillard F.P."/>
            <person name="Paul Ross R."/>
            <person name="Yang R."/>
            <person name="Briner A.E."/>
            <person name="Felis G.E."/>
            <person name="de Vos W.M."/>
            <person name="Barrangou R."/>
            <person name="Klaenhammer T.R."/>
            <person name="Caufield P.W."/>
            <person name="Cui Y."/>
            <person name="Zhang H."/>
            <person name="O'Toole P.W."/>
        </authorList>
    </citation>
    <scope>NUCLEOTIDE SEQUENCE [LARGE SCALE GENOMIC DNA]</scope>
    <source>
        <strain evidence="3 4">DSM 14421</strain>
    </source>
</reference>
<dbReference type="InterPro" id="IPR051917">
    <property type="entry name" value="Transposase-Integrase"/>
</dbReference>
<dbReference type="Gene3D" id="1.10.10.60">
    <property type="entry name" value="Homeodomain-like"/>
    <property type="match status" value="1"/>
</dbReference>
<dbReference type="Proteomes" id="UP000052013">
    <property type="component" value="Unassembled WGS sequence"/>
</dbReference>
<dbReference type="InterPro" id="IPR001584">
    <property type="entry name" value="Integrase_cat-core"/>
</dbReference>
<evidence type="ECO:0000313" key="3">
    <source>
        <dbReference type="EMBL" id="KRL69197.1"/>
    </source>
</evidence>
<comment type="caution">
    <text evidence="3">The sequence shown here is derived from an EMBL/GenBank/DDBJ whole genome shotgun (WGS) entry which is preliminary data.</text>
</comment>
<dbReference type="PANTHER" id="PTHR10948:SF23">
    <property type="entry name" value="TRANSPOSASE INSI FOR INSERTION SEQUENCE ELEMENT IS30A-RELATED"/>
    <property type="match status" value="1"/>
</dbReference>